<dbReference type="AlphaFoldDB" id="A0A1B6IQK1"/>
<evidence type="ECO:0008006" key="2">
    <source>
        <dbReference type="Google" id="ProtNLM"/>
    </source>
</evidence>
<protein>
    <recommendedName>
        <fullName evidence="2">Tc1-like transposase DDE domain-containing protein</fullName>
    </recommendedName>
</protein>
<evidence type="ECO:0000313" key="1">
    <source>
        <dbReference type="EMBL" id="JAS89204.1"/>
    </source>
</evidence>
<organism evidence="1">
    <name type="scientific">Homalodisca liturata</name>
    <dbReference type="NCBI Taxonomy" id="320908"/>
    <lineage>
        <taxon>Eukaryota</taxon>
        <taxon>Metazoa</taxon>
        <taxon>Ecdysozoa</taxon>
        <taxon>Arthropoda</taxon>
        <taxon>Hexapoda</taxon>
        <taxon>Insecta</taxon>
        <taxon>Pterygota</taxon>
        <taxon>Neoptera</taxon>
        <taxon>Paraneoptera</taxon>
        <taxon>Hemiptera</taxon>
        <taxon>Auchenorrhyncha</taxon>
        <taxon>Membracoidea</taxon>
        <taxon>Cicadellidae</taxon>
        <taxon>Cicadellinae</taxon>
        <taxon>Proconiini</taxon>
        <taxon>Homalodisca</taxon>
    </lineage>
</organism>
<dbReference type="PANTHER" id="PTHR46060:SF1">
    <property type="entry name" value="MARINER MOS1 TRANSPOSASE-LIKE PROTEIN"/>
    <property type="match status" value="1"/>
</dbReference>
<dbReference type="Gene3D" id="3.30.420.10">
    <property type="entry name" value="Ribonuclease H-like superfamily/Ribonuclease H"/>
    <property type="match status" value="1"/>
</dbReference>
<dbReference type="PANTHER" id="PTHR46060">
    <property type="entry name" value="MARINER MOS1 TRANSPOSASE-LIKE PROTEIN"/>
    <property type="match status" value="1"/>
</dbReference>
<gene>
    <name evidence="1" type="ORF">g.49982</name>
</gene>
<reference evidence="1" key="1">
    <citation type="submission" date="2015-11" db="EMBL/GenBank/DDBJ databases">
        <title>De novo transcriptome assembly of four potential Pierce s Disease insect vectors from Arizona vineyards.</title>
        <authorList>
            <person name="Tassone E.E."/>
        </authorList>
    </citation>
    <scope>NUCLEOTIDE SEQUENCE</scope>
</reference>
<dbReference type="EMBL" id="GECU01018502">
    <property type="protein sequence ID" value="JAS89204.1"/>
    <property type="molecule type" value="Transcribed_RNA"/>
</dbReference>
<dbReference type="InterPro" id="IPR052709">
    <property type="entry name" value="Transposase-MT_Hybrid"/>
</dbReference>
<name>A0A1B6IQK1_9HEMI</name>
<dbReference type="GO" id="GO:0003676">
    <property type="term" value="F:nucleic acid binding"/>
    <property type="evidence" value="ECO:0007669"/>
    <property type="project" value="InterPro"/>
</dbReference>
<sequence>MRFAAKDLTCGRLKIGGYTTTMRQLIQTFLAKHGTPQVPQPPYSPDMAPCDFWLFPHLKKPLKGTRFESREAIMKKTTADLMAMPKSDFQDCFQKWKRRWNRCVASQGAYFEEN</sequence>
<proteinExistence type="predicted"/>
<accession>A0A1B6IQK1</accession>
<dbReference type="InterPro" id="IPR036397">
    <property type="entry name" value="RNaseH_sf"/>
</dbReference>